<evidence type="ECO:0000313" key="5">
    <source>
        <dbReference type="Proteomes" id="UP000557344"/>
    </source>
</evidence>
<dbReference type="RefSeq" id="WP_246723237.1">
    <property type="nucleotide sequence ID" value="NZ_JACIHU010000001.1"/>
</dbReference>
<evidence type="ECO:0000313" key="2">
    <source>
        <dbReference type="EMBL" id="MBB4477761.1"/>
    </source>
</evidence>
<evidence type="ECO:0000313" key="3">
    <source>
        <dbReference type="EMBL" id="MBB4533593.1"/>
    </source>
</evidence>
<dbReference type="InterPro" id="IPR002931">
    <property type="entry name" value="Transglutaminase-like"/>
</dbReference>
<reference evidence="4 5" key="1">
    <citation type="submission" date="2020-08" db="EMBL/GenBank/DDBJ databases">
        <title>Genomic Encyclopedia of Type Strains, Phase IV (KMG-V): Genome sequencing to study the core and pangenomes of soil and plant-associated prokaryotes.</title>
        <authorList>
            <person name="Whitman W."/>
        </authorList>
    </citation>
    <scope>NUCLEOTIDE SEQUENCE [LARGE SCALE GENOMIC DNA]</scope>
    <source>
        <strain evidence="2 5">SEMIA 471</strain>
        <strain evidence="3 4">SEMIA 489</strain>
    </source>
</reference>
<feature type="domain" description="Transglutaminase-like" evidence="1">
    <location>
        <begin position="24"/>
        <end position="78"/>
    </location>
</feature>
<comment type="caution">
    <text evidence="2">The sequence shown here is derived from an EMBL/GenBank/DDBJ whole genome shotgun (WGS) entry which is preliminary data.</text>
</comment>
<sequence>MLDAVIAIDPAALDVPRPPDKRSIGVCRHFTLLACAALRARGVPARARCGFGMYFEADKGIDHWITEYWDGRRWVSADFQIDDLQRTALQLDFDALDQPPGKFLRAGEAWQRCRAGSADPAKFGIFDESGLWFIAMNLVRDLAALNNMEMLPWDDWGAMPQAEDEISADGLARFDHLAALTIEADQRFAELRALYQADTGLRVPPQVFNAVRKQMEDVGAA</sequence>
<dbReference type="EMBL" id="JACIHU010000001">
    <property type="protein sequence ID" value="MBB4477761.1"/>
    <property type="molecule type" value="Genomic_DNA"/>
</dbReference>
<dbReference type="Proteomes" id="UP000523431">
    <property type="component" value="Unassembled WGS sequence"/>
</dbReference>
<dbReference type="AlphaFoldDB" id="A0A7W6Y4S1"/>
<evidence type="ECO:0000259" key="1">
    <source>
        <dbReference type="Pfam" id="PF01841"/>
    </source>
</evidence>
<dbReference type="EMBL" id="JACIID010000001">
    <property type="protein sequence ID" value="MBB4533593.1"/>
    <property type="molecule type" value="Genomic_DNA"/>
</dbReference>
<dbReference type="SUPFAM" id="SSF54001">
    <property type="entry name" value="Cysteine proteinases"/>
    <property type="match status" value="1"/>
</dbReference>
<evidence type="ECO:0000313" key="4">
    <source>
        <dbReference type="Proteomes" id="UP000523431"/>
    </source>
</evidence>
<name>A0A7W6Y4S1_RHIET</name>
<dbReference type="InterPro" id="IPR038765">
    <property type="entry name" value="Papain-like_cys_pep_sf"/>
</dbReference>
<gene>
    <name evidence="2" type="ORF">GGE46_000302</name>
    <name evidence="3" type="ORF">GGE57_000302</name>
</gene>
<dbReference type="Gene3D" id="3.10.620.30">
    <property type="match status" value="1"/>
</dbReference>
<dbReference type="Proteomes" id="UP000557344">
    <property type="component" value="Unassembled WGS sequence"/>
</dbReference>
<dbReference type="Pfam" id="PF01841">
    <property type="entry name" value="Transglut_core"/>
    <property type="match status" value="1"/>
</dbReference>
<proteinExistence type="predicted"/>
<organism evidence="2 5">
    <name type="scientific">Rhizobium etli</name>
    <dbReference type="NCBI Taxonomy" id="29449"/>
    <lineage>
        <taxon>Bacteria</taxon>
        <taxon>Pseudomonadati</taxon>
        <taxon>Pseudomonadota</taxon>
        <taxon>Alphaproteobacteria</taxon>
        <taxon>Hyphomicrobiales</taxon>
        <taxon>Rhizobiaceae</taxon>
        <taxon>Rhizobium/Agrobacterium group</taxon>
        <taxon>Rhizobium</taxon>
    </lineage>
</organism>
<protein>
    <recommendedName>
        <fullName evidence="1">Transglutaminase-like domain-containing protein</fullName>
    </recommendedName>
</protein>
<accession>A0A7W6Y4S1</accession>